<accession>D3FDF7</accession>
<protein>
    <recommendedName>
        <fullName evidence="1">ANTAR domain-containing protein</fullName>
    </recommendedName>
</protein>
<dbReference type="SMART" id="SM01012">
    <property type="entry name" value="ANTAR"/>
    <property type="match status" value="1"/>
</dbReference>
<dbReference type="HOGENOM" id="CLU_1400410_0_0_11"/>
<reference evidence="3" key="2">
    <citation type="submission" date="2010-01" db="EMBL/GenBank/DDBJ databases">
        <title>The complete genome of Conexibacter woesei DSM 14684.</title>
        <authorList>
            <consortium name="US DOE Joint Genome Institute (JGI-PGF)"/>
            <person name="Lucas S."/>
            <person name="Copeland A."/>
            <person name="Lapidus A."/>
            <person name="Glavina del Rio T."/>
            <person name="Dalin E."/>
            <person name="Tice H."/>
            <person name="Bruce D."/>
            <person name="Goodwin L."/>
            <person name="Pitluck S."/>
            <person name="Kyrpides N."/>
            <person name="Mavromatis K."/>
            <person name="Ivanova N."/>
            <person name="Mikhailova N."/>
            <person name="Chertkov O."/>
            <person name="Brettin T."/>
            <person name="Detter J.C."/>
            <person name="Han C."/>
            <person name="Larimer F."/>
            <person name="Land M."/>
            <person name="Hauser L."/>
            <person name="Markowitz V."/>
            <person name="Cheng J.-F."/>
            <person name="Hugenholtz P."/>
            <person name="Woyke T."/>
            <person name="Wu D."/>
            <person name="Pukall R."/>
            <person name="Steenblock K."/>
            <person name="Schneider S."/>
            <person name="Klenk H.-P."/>
            <person name="Eisen J.A."/>
        </authorList>
    </citation>
    <scope>NUCLEOTIDE SEQUENCE [LARGE SCALE GENOMIC DNA]</scope>
    <source>
        <strain evidence="3">DSM 14684 / CIP 108061 / JCM 11494 / NBRC 100937 / ID131577</strain>
    </source>
</reference>
<proteinExistence type="predicted"/>
<dbReference type="STRING" id="469383.Cwoe_5140"/>
<evidence type="ECO:0000313" key="3">
    <source>
        <dbReference type="Proteomes" id="UP000008229"/>
    </source>
</evidence>
<dbReference type="AlphaFoldDB" id="D3FDF7"/>
<dbReference type="InterPro" id="IPR005561">
    <property type="entry name" value="ANTAR"/>
</dbReference>
<dbReference type="InterPro" id="IPR036388">
    <property type="entry name" value="WH-like_DNA-bd_sf"/>
</dbReference>
<feature type="domain" description="ANTAR" evidence="1">
    <location>
        <begin position="117"/>
        <end position="178"/>
    </location>
</feature>
<dbReference type="KEGG" id="cwo:Cwoe_5140"/>
<dbReference type="GO" id="GO:0003723">
    <property type="term" value="F:RNA binding"/>
    <property type="evidence" value="ECO:0007669"/>
    <property type="project" value="InterPro"/>
</dbReference>
<reference evidence="2 3" key="1">
    <citation type="journal article" date="2010" name="Stand. Genomic Sci.">
        <title>Complete genome sequence of Conexibacter woesei type strain (ID131577).</title>
        <authorList>
            <person name="Pukall R."/>
            <person name="Lapidus A."/>
            <person name="Glavina Del Rio T."/>
            <person name="Copeland A."/>
            <person name="Tice H."/>
            <person name="Cheng J.-F."/>
            <person name="Lucas S."/>
            <person name="Chen F."/>
            <person name="Nolan M."/>
            <person name="Bruce D."/>
            <person name="Goodwin L."/>
            <person name="Pitluck S."/>
            <person name="Mavromatis K."/>
            <person name="Ivanova N."/>
            <person name="Ovchinnikova G."/>
            <person name="Pati A."/>
            <person name="Chen A."/>
            <person name="Palaniappan K."/>
            <person name="Land M."/>
            <person name="Hauser L."/>
            <person name="Chang Y.-J."/>
            <person name="Jeffries C.D."/>
            <person name="Chain P."/>
            <person name="Meincke L."/>
            <person name="Sims D."/>
            <person name="Brettin T."/>
            <person name="Detter J.C."/>
            <person name="Rohde M."/>
            <person name="Goeker M."/>
            <person name="Bristow J."/>
            <person name="Eisen J.A."/>
            <person name="Markowitz V."/>
            <person name="Kyrpides N.C."/>
            <person name="Klenk H.-P."/>
            <person name="Hugenholtz P."/>
        </authorList>
    </citation>
    <scope>NUCLEOTIDE SEQUENCE [LARGE SCALE GENOMIC DNA]</scope>
    <source>
        <strain evidence="3">DSM 14684 / CIP 108061 / JCM 11494 / NBRC 100937 / ID131577</strain>
    </source>
</reference>
<sequence length="194" mass="20728">MLQPAATMRRLPAPLRVVVLAHAPERGAGLARRVAGLGHAPLGPLRDDEPGREAAAGLGADLCLIELPPVAGGALLVATEVGDRRESRGLAVRLVEPATDAELQAAIGLALDRACELRLLERQADAPSRVMRDVDAVVRAKAVLRSRFGMSERHASRRLRAAAQNRSERLADTARRVWDRRGSIEVRAEAGIAA</sequence>
<dbReference type="eggNOG" id="COG3707">
    <property type="taxonomic scope" value="Bacteria"/>
</dbReference>
<dbReference type="EMBL" id="CP001854">
    <property type="protein sequence ID" value="ADB53549.1"/>
    <property type="molecule type" value="Genomic_DNA"/>
</dbReference>
<dbReference type="Gene3D" id="1.10.10.10">
    <property type="entry name" value="Winged helix-like DNA-binding domain superfamily/Winged helix DNA-binding domain"/>
    <property type="match status" value="1"/>
</dbReference>
<dbReference type="PROSITE" id="PS50921">
    <property type="entry name" value="ANTAR"/>
    <property type="match status" value="1"/>
</dbReference>
<dbReference type="Pfam" id="PF03861">
    <property type="entry name" value="ANTAR"/>
    <property type="match status" value="1"/>
</dbReference>
<gene>
    <name evidence="2" type="ordered locus">Cwoe_5140</name>
</gene>
<keyword evidence="3" id="KW-1185">Reference proteome</keyword>
<evidence type="ECO:0000259" key="1">
    <source>
        <dbReference type="PROSITE" id="PS50921"/>
    </source>
</evidence>
<organism evidence="2 3">
    <name type="scientific">Conexibacter woesei (strain DSM 14684 / CCUG 47730 / CIP 108061 / JCM 11494 / NBRC 100937 / ID131577)</name>
    <dbReference type="NCBI Taxonomy" id="469383"/>
    <lineage>
        <taxon>Bacteria</taxon>
        <taxon>Bacillati</taxon>
        <taxon>Actinomycetota</taxon>
        <taxon>Thermoleophilia</taxon>
        <taxon>Solirubrobacterales</taxon>
        <taxon>Conexibacteraceae</taxon>
        <taxon>Conexibacter</taxon>
    </lineage>
</organism>
<dbReference type="SUPFAM" id="SSF52172">
    <property type="entry name" value="CheY-like"/>
    <property type="match status" value="1"/>
</dbReference>
<dbReference type="InterPro" id="IPR011006">
    <property type="entry name" value="CheY-like_superfamily"/>
</dbReference>
<name>D3FDF7_CONWI</name>
<evidence type="ECO:0000313" key="2">
    <source>
        <dbReference type="EMBL" id="ADB53549.1"/>
    </source>
</evidence>
<dbReference type="RefSeq" id="WP_012936600.1">
    <property type="nucleotide sequence ID" value="NC_013739.1"/>
</dbReference>
<dbReference type="Proteomes" id="UP000008229">
    <property type="component" value="Chromosome"/>
</dbReference>